<dbReference type="Gene3D" id="3.40.50.300">
    <property type="entry name" value="P-loop containing nucleotide triphosphate hydrolases"/>
    <property type="match status" value="1"/>
</dbReference>
<evidence type="ECO:0000256" key="10">
    <source>
        <dbReference type="HAMAP-Rule" id="MF_00185"/>
    </source>
</evidence>
<dbReference type="Proteomes" id="UP000187651">
    <property type="component" value="Unassembled WGS sequence"/>
</dbReference>
<evidence type="ECO:0000313" key="14">
    <source>
        <dbReference type="EMBL" id="SDM70473.1"/>
    </source>
</evidence>
<feature type="binding site" evidence="10">
    <location>
        <begin position="14"/>
        <end position="21"/>
    </location>
    <ligand>
        <name>ATP</name>
        <dbReference type="ChEBI" id="CHEBI:30616"/>
    </ligand>
</feature>
<name>A0A1G9VEG3_9FIRM</name>
<dbReference type="RefSeq" id="WP_074521157.1">
    <property type="nucleotide sequence ID" value="NZ_FNHZ01000002.1"/>
</dbReference>
<keyword evidence="8 10" id="KW-0460">Magnesium</keyword>
<comment type="cofactor">
    <cofactor evidence="1 10">
        <name>Mg(2+)</name>
        <dbReference type="ChEBI" id="CHEBI:18420"/>
    </cofactor>
</comment>
<dbReference type="HAMAP" id="MF_00185">
    <property type="entry name" value="IPP_trans"/>
    <property type="match status" value="1"/>
</dbReference>
<dbReference type="NCBIfam" id="TIGR00174">
    <property type="entry name" value="miaA"/>
    <property type="match status" value="1"/>
</dbReference>
<feature type="site" description="Interaction with substrate tRNA" evidence="10">
    <location>
        <position position="105"/>
    </location>
</feature>
<keyword evidence="6 10" id="KW-0547">Nucleotide-binding</keyword>
<evidence type="ECO:0000256" key="2">
    <source>
        <dbReference type="ARBA" id="ARBA00003213"/>
    </source>
</evidence>
<dbReference type="AlphaFoldDB" id="A0A1G9VEG3"/>
<protein>
    <recommendedName>
        <fullName evidence="10">tRNA dimethylallyltransferase</fullName>
        <ecNumber evidence="10">2.5.1.75</ecNumber>
    </recommendedName>
    <alternativeName>
        <fullName evidence="10">Dimethylallyl diphosphate:tRNA dimethylallyltransferase</fullName>
        <shortName evidence="10">DMAPP:tRNA dimethylallyltransferase</shortName>
        <shortName evidence="10">DMATase</shortName>
    </alternativeName>
    <alternativeName>
        <fullName evidence="10">Isopentenyl-diphosphate:tRNA isopentenyltransferase</fullName>
        <shortName evidence="10">IPP transferase</shortName>
        <shortName evidence="10">IPPT</shortName>
        <shortName evidence="10">IPTase</shortName>
    </alternativeName>
</protein>
<evidence type="ECO:0000256" key="9">
    <source>
        <dbReference type="ARBA" id="ARBA00049563"/>
    </source>
</evidence>
<evidence type="ECO:0000256" key="8">
    <source>
        <dbReference type="ARBA" id="ARBA00022842"/>
    </source>
</evidence>
<evidence type="ECO:0000256" key="4">
    <source>
        <dbReference type="ARBA" id="ARBA00022679"/>
    </source>
</evidence>
<evidence type="ECO:0000256" key="6">
    <source>
        <dbReference type="ARBA" id="ARBA00022741"/>
    </source>
</evidence>
<comment type="subunit">
    <text evidence="10">Monomer.</text>
</comment>
<reference evidence="15" key="1">
    <citation type="submission" date="2016-10" db="EMBL/GenBank/DDBJ databases">
        <authorList>
            <person name="Varghese N."/>
            <person name="Submissions S."/>
        </authorList>
    </citation>
    <scope>NUCLEOTIDE SEQUENCE [LARGE SCALE GENOMIC DNA]</scope>
    <source>
        <strain evidence="15">M83</strain>
    </source>
</reference>
<comment type="similarity">
    <text evidence="3 10 13">Belongs to the IPP transferase family.</text>
</comment>
<dbReference type="GO" id="GO:0052381">
    <property type="term" value="F:tRNA dimethylallyltransferase activity"/>
    <property type="evidence" value="ECO:0007669"/>
    <property type="project" value="UniProtKB-UniRule"/>
</dbReference>
<dbReference type="SUPFAM" id="SSF52540">
    <property type="entry name" value="P-loop containing nucleoside triphosphate hydrolases"/>
    <property type="match status" value="1"/>
</dbReference>
<comment type="function">
    <text evidence="2 10 12">Catalyzes the transfer of a dimethylallyl group onto the adenine at position 37 in tRNAs that read codons beginning with uridine, leading to the formation of N6-(dimethylallyl)adenosine (i(6)A).</text>
</comment>
<comment type="catalytic activity">
    <reaction evidence="9 10 11">
        <text>adenosine(37) in tRNA + dimethylallyl diphosphate = N(6)-dimethylallyladenosine(37) in tRNA + diphosphate</text>
        <dbReference type="Rhea" id="RHEA:26482"/>
        <dbReference type="Rhea" id="RHEA-COMP:10162"/>
        <dbReference type="Rhea" id="RHEA-COMP:10375"/>
        <dbReference type="ChEBI" id="CHEBI:33019"/>
        <dbReference type="ChEBI" id="CHEBI:57623"/>
        <dbReference type="ChEBI" id="CHEBI:74411"/>
        <dbReference type="ChEBI" id="CHEBI:74415"/>
        <dbReference type="EC" id="2.5.1.75"/>
    </reaction>
</comment>
<feature type="site" description="Interaction with substrate tRNA" evidence="10">
    <location>
        <position position="129"/>
    </location>
</feature>
<dbReference type="PANTHER" id="PTHR11088">
    <property type="entry name" value="TRNA DIMETHYLALLYLTRANSFERASE"/>
    <property type="match status" value="1"/>
</dbReference>
<evidence type="ECO:0000256" key="11">
    <source>
        <dbReference type="RuleBase" id="RU003783"/>
    </source>
</evidence>
<keyword evidence="15" id="KW-1185">Reference proteome</keyword>
<evidence type="ECO:0000256" key="13">
    <source>
        <dbReference type="RuleBase" id="RU003785"/>
    </source>
</evidence>
<comment type="caution">
    <text evidence="10">Lacks conserved residue(s) required for the propagation of feature annotation.</text>
</comment>
<dbReference type="PANTHER" id="PTHR11088:SF60">
    <property type="entry name" value="TRNA DIMETHYLALLYLTRANSFERASE"/>
    <property type="match status" value="1"/>
</dbReference>
<dbReference type="InterPro" id="IPR027417">
    <property type="entry name" value="P-loop_NTPase"/>
</dbReference>
<keyword evidence="4 10" id="KW-0808">Transferase</keyword>
<keyword evidence="5 10" id="KW-0819">tRNA processing</keyword>
<dbReference type="OrthoDB" id="9776390at2"/>
<sequence>MENKDKQPLIIISGPTAVGKTSSSIKLAKAINGSIISADSMQVYKGMDIGTAKITKEEMEGVKHYLIDCLDPKDEFNVMVFKEMALKAIEEIRHEGKIPIVVGGTGFYVQALLYDVEFTKTEDDNSEYRNSLYEYADKFGNEALHDRLKEVDPDSAATIHANNVKRVARALEYFHQTGELFSKHNETQKQRSSPFNYVYFVLNDDRDALYERIDKRVDKMFLDGLVGEVEKLAKMGYTKDLVSMQGIGYKEILDYLDGKYSLEEAKEIIKRDTRRFAKRQLTWFRREKDCLWLDIGKLDYDFSRIIDFMMLEIKNRELI</sequence>
<evidence type="ECO:0000256" key="12">
    <source>
        <dbReference type="RuleBase" id="RU003784"/>
    </source>
</evidence>
<proteinExistence type="inferred from homology"/>
<dbReference type="EMBL" id="FNHZ01000002">
    <property type="protein sequence ID" value="SDM70473.1"/>
    <property type="molecule type" value="Genomic_DNA"/>
</dbReference>
<evidence type="ECO:0000256" key="5">
    <source>
        <dbReference type="ARBA" id="ARBA00022694"/>
    </source>
</evidence>
<accession>A0A1G9VEG3</accession>
<dbReference type="InterPro" id="IPR018022">
    <property type="entry name" value="IPT"/>
</dbReference>
<keyword evidence="7 10" id="KW-0067">ATP-binding</keyword>
<dbReference type="EC" id="2.5.1.75" evidence="10"/>
<evidence type="ECO:0000313" key="15">
    <source>
        <dbReference type="Proteomes" id="UP000187651"/>
    </source>
</evidence>
<dbReference type="Pfam" id="PF01715">
    <property type="entry name" value="IPPT"/>
    <property type="match status" value="1"/>
</dbReference>
<dbReference type="Gene3D" id="1.10.20.140">
    <property type="match status" value="1"/>
</dbReference>
<organism evidence="14 15">
    <name type="scientific">Lachnospira pectinoschiza</name>
    <dbReference type="NCBI Taxonomy" id="28052"/>
    <lineage>
        <taxon>Bacteria</taxon>
        <taxon>Bacillati</taxon>
        <taxon>Bacillota</taxon>
        <taxon>Clostridia</taxon>
        <taxon>Lachnospirales</taxon>
        <taxon>Lachnospiraceae</taxon>
        <taxon>Lachnospira</taxon>
    </lineage>
</organism>
<feature type="region of interest" description="Interaction with substrate tRNA" evidence="10">
    <location>
        <begin position="39"/>
        <end position="42"/>
    </location>
</feature>
<dbReference type="GO" id="GO:0006400">
    <property type="term" value="P:tRNA modification"/>
    <property type="evidence" value="ECO:0007669"/>
    <property type="project" value="TreeGrafter"/>
</dbReference>
<dbReference type="InterPro" id="IPR039657">
    <property type="entry name" value="Dimethylallyltransferase"/>
</dbReference>
<gene>
    <name evidence="10" type="primary">miaA</name>
    <name evidence="14" type="ORF">SAMN05216544_0927</name>
</gene>
<dbReference type="GO" id="GO:0005524">
    <property type="term" value="F:ATP binding"/>
    <property type="evidence" value="ECO:0007669"/>
    <property type="project" value="UniProtKB-UniRule"/>
</dbReference>
<feature type="binding site" evidence="10">
    <location>
        <begin position="16"/>
        <end position="21"/>
    </location>
    <ligand>
        <name>substrate</name>
    </ligand>
</feature>
<evidence type="ECO:0000256" key="3">
    <source>
        <dbReference type="ARBA" id="ARBA00005842"/>
    </source>
</evidence>
<evidence type="ECO:0000256" key="7">
    <source>
        <dbReference type="ARBA" id="ARBA00022840"/>
    </source>
</evidence>
<evidence type="ECO:0000256" key="1">
    <source>
        <dbReference type="ARBA" id="ARBA00001946"/>
    </source>
</evidence>